<feature type="domain" description="Type I restriction modification DNA specificity" evidence="5">
    <location>
        <begin position="15"/>
        <end position="143"/>
    </location>
</feature>
<dbReference type="InterPro" id="IPR051212">
    <property type="entry name" value="Type-I_RE_S_subunit"/>
</dbReference>
<dbReference type="InterPro" id="IPR000055">
    <property type="entry name" value="Restrct_endonuc_typeI_TRD"/>
</dbReference>
<proteinExistence type="inferred from homology"/>
<dbReference type="PANTHER" id="PTHR43140">
    <property type="entry name" value="TYPE-1 RESTRICTION ENZYME ECOKI SPECIFICITY PROTEIN"/>
    <property type="match status" value="1"/>
</dbReference>
<dbReference type="SUPFAM" id="SSF116734">
    <property type="entry name" value="DNA methylase specificity domain"/>
    <property type="match status" value="1"/>
</dbReference>
<dbReference type="GO" id="GO:0009307">
    <property type="term" value="P:DNA restriction-modification system"/>
    <property type="evidence" value="ECO:0007669"/>
    <property type="project" value="UniProtKB-KW"/>
</dbReference>
<feature type="compositionally biased region" description="Basic residues" evidence="4">
    <location>
        <begin position="199"/>
        <end position="211"/>
    </location>
</feature>
<accession>A0AAF0C6A4</accession>
<keyword evidence="6" id="KW-0540">Nuclease</keyword>
<evidence type="ECO:0000313" key="6">
    <source>
        <dbReference type="EMBL" id="WDE02026.1"/>
    </source>
</evidence>
<keyword evidence="2" id="KW-0680">Restriction system</keyword>
<keyword evidence="6" id="KW-0378">Hydrolase</keyword>
<dbReference type="CDD" id="cd17524">
    <property type="entry name" value="RMtype1_S_EcoUTORF5051P-TRD2-CR2_like"/>
    <property type="match status" value="1"/>
</dbReference>
<dbReference type="Proteomes" id="UP000032568">
    <property type="component" value="Chromosome"/>
</dbReference>
<dbReference type="Pfam" id="PF01420">
    <property type="entry name" value="Methylase_S"/>
    <property type="match status" value="1"/>
</dbReference>
<gene>
    <name evidence="6" type="ORF">SG35_025075</name>
</gene>
<feature type="compositionally biased region" description="Low complexity" evidence="4">
    <location>
        <begin position="212"/>
        <end position="227"/>
    </location>
</feature>
<dbReference type="KEGG" id="tact:SG35_025075"/>
<dbReference type="GO" id="GO:0003677">
    <property type="term" value="F:DNA binding"/>
    <property type="evidence" value="ECO:0007669"/>
    <property type="project" value="UniProtKB-KW"/>
</dbReference>
<evidence type="ECO:0000256" key="4">
    <source>
        <dbReference type="SAM" id="MobiDB-lite"/>
    </source>
</evidence>
<protein>
    <submittedName>
        <fullName evidence="6">Restriction endonuclease subunit S</fullName>
    </submittedName>
</protein>
<dbReference type="REBASE" id="691680">
    <property type="entry name" value="S2.Tac106ORF28565P"/>
</dbReference>
<dbReference type="InterPro" id="IPR044946">
    <property type="entry name" value="Restrct_endonuc_typeI_TRD_sf"/>
</dbReference>
<keyword evidence="6" id="KW-0255">Endonuclease</keyword>
<feature type="region of interest" description="Disordered" evidence="4">
    <location>
        <begin position="196"/>
        <end position="227"/>
    </location>
</feature>
<organism evidence="6 7">
    <name type="scientific">Thalassomonas actiniarum</name>
    <dbReference type="NCBI Taxonomy" id="485447"/>
    <lineage>
        <taxon>Bacteria</taxon>
        <taxon>Pseudomonadati</taxon>
        <taxon>Pseudomonadota</taxon>
        <taxon>Gammaproteobacteria</taxon>
        <taxon>Alteromonadales</taxon>
        <taxon>Colwelliaceae</taxon>
        <taxon>Thalassomonas</taxon>
    </lineage>
</organism>
<evidence type="ECO:0000256" key="2">
    <source>
        <dbReference type="ARBA" id="ARBA00022747"/>
    </source>
</evidence>
<comment type="similarity">
    <text evidence="1">Belongs to the type-I restriction system S methylase family.</text>
</comment>
<sequence>MGNLQEGKLDWSNLVYTSDKNEITKYSLKSGDVLFNRTNSPELVGKTAIYSGEKEAIYAGYLIKARCSELLLPEYLNYSLNSSYGKEYCRQVKSDGVSQSNINAQKLGAFVLPLPSVEEQSEIVHRVEELFTFANKVEAQINAAQTRVNNLTQSILTKAFSGELTKDWRAANPELISGDNSASALLEKIKLEREQQAAQKKKKKSAKKSTTKKASASTTQPKTTAKTLATDSHIIEKMLAEKTGLTAQNIFEQLANELSLTQVFTEIANLLAENKIEEQTINGITGFVLKQ</sequence>
<dbReference type="PANTHER" id="PTHR43140:SF1">
    <property type="entry name" value="TYPE I RESTRICTION ENZYME ECOKI SPECIFICITY SUBUNIT"/>
    <property type="match status" value="1"/>
</dbReference>
<reference evidence="6 7" key="1">
    <citation type="journal article" date="2015" name="Genome Announc.">
        <title>Draft Genome Sequences of Marine Isolates of Thalassomonas viridans and Thalassomonas actiniarum.</title>
        <authorList>
            <person name="Olonade I."/>
            <person name="van Zyl L.J."/>
            <person name="Trindade M."/>
        </authorList>
    </citation>
    <scope>NUCLEOTIDE SEQUENCE [LARGE SCALE GENOMIC DNA]</scope>
    <source>
        <strain evidence="6 7">A5K-106</strain>
    </source>
</reference>
<dbReference type="GO" id="GO:0004519">
    <property type="term" value="F:endonuclease activity"/>
    <property type="evidence" value="ECO:0007669"/>
    <property type="project" value="UniProtKB-KW"/>
</dbReference>
<dbReference type="Gene3D" id="3.90.220.20">
    <property type="entry name" value="DNA methylase specificity domains"/>
    <property type="match status" value="1"/>
</dbReference>
<keyword evidence="3" id="KW-0238">DNA-binding</keyword>
<evidence type="ECO:0000256" key="1">
    <source>
        <dbReference type="ARBA" id="ARBA00010923"/>
    </source>
</evidence>
<name>A0AAF0C6A4_9GAMM</name>
<dbReference type="AlphaFoldDB" id="A0AAF0C6A4"/>
<keyword evidence="7" id="KW-1185">Reference proteome</keyword>
<reference evidence="6 7" key="2">
    <citation type="journal article" date="2022" name="Mar. Drugs">
        <title>Bioassay-Guided Fractionation Leads to the Detection of Cholic Acid Generated by the Rare Thalassomonas sp.</title>
        <authorList>
            <person name="Pheiffer F."/>
            <person name="Schneider Y.K."/>
            <person name="Hansen E.H."/>
            <person name="Andersen J.H."/>
            <person name="Isaksson J."/>
            <person name="Busche T."/>
            <person name="R C."/>
            <person name="Kalinowski J."/>
            <person name="Zyl L.V."/>
            <person name="Trindade M."/>
        </authorList>
    </citation>
    <scope>NUCLEOTIDE SEQUENCE [LARGE SCALE GENOMIC DNA]</scope>
    <source>
        <strain evidence="6 7">A5K-106</strain>
    </source>
</reference>
<evidence type="ECO:0000313" key="7">
    <source>
        <dbReference type="Proteomes" id="UP000032568"/>
    </source>
</evidence>
<dbReference type="EMBL" id="CP059735">
    <property type="protein sequence ID" value="WDE02026.1"/>
    <property type="molecule type" value="Genomic_DNA"/>
</dbReference>
<evidence type="ECO:0000259" key="5">
    <source>
        <dbReference type="Pfam" id="PF01420"/>
    </source>
</evidence>
<evidence type="ECO:0000256" key="3">
    <source>
        <dbReference type="ARBA" id="ARBA00023125"/>
    </source>
</evidence>